<sequence>MSRVLAYARFEALTMLRNGEQLLVALILPALVLGSLGRSDLVDIALAPGQDRLDVVAPGVLGLAIASSGLTSLAIATAFDRRWGVLRQLATTPLGTRGIVAGKVLAVLGVQVVQIVVLGALAVALGWRPDAAGVPIALIGALLGSVAFSAAGLLLAGRLRAEAVLAVANIAWVLMLVVGGLVLPAADGGLAAVVSWLPAGALGDALRAAFVGEVDGVALLVLAAWAAILSLGAAKLFRPSA</sequence>
<protein>
    <submittedName>
        <fullName evidence="8">ABC transporter</fullName>
    </submittedName>
</protein>
<evidence type="ECO:0000256" key="1">
    <source>
        <dbReference type="ARBA" id="ARBA00004141"/>
    </source>
</evidence>
<feature type="transmembrane region" description="Helical" evidence="6">
    <location>
        <begin position="216"/>
        <end position="237"/>
    </location>
</feature>
<dbReference type="EMBL" id="PYHR01000002">
    <property type="protein sequence ID" value="PWD49970.1"/>
    <property type="molecule type" value="Genomic_DNA"/>
</dbReference>
<dbReference type="RefSeq" id="WP_109228354.1">
    <property type="nucleotide sequence ID" value="NZ_PYHR01000002.1"/>
</dbReference>
<dbReference type="OrthoDB" id="160207at2"/>
<comment type="subcellular location">
    <subcellularLocation>
        <location evidence="1">Membrane</location>
        <topology evidence="1">Multi-pass membrane protein</topology>
    </subcellularLocation>
</comment>
<dbReference type="Proteomes" id="UP000245166">
    <property type="component" value="Unassembled WGS sequence"/>
</dbReference>
<evidence type="ECO:0000256" key="5">
    <source>
        <dbReference type="ARBA" id="ARBA00023251"/>
    </source>
</evidence>
<keyword evidence="5" id="KW-0046">Antibiotic resistance</keyword>
<keyword evidence="9" id="KW-1185">Reference proteome</keyword>
<organism evidence="8 9">
    <name type="scientific">Serinibacter arcticus</name>
    <dbReference type="NCBI Taxonomy" id="1655435"/>
    <lineage>
        <taxon>Bacteria</taxon>
        <taxon>Bacillati</taxon>
        <taxon>Actinomycetota</taxon>
        <taxon>Actinomycetes</taxon>
        <taxon>Micrococcales</taxon>
        <taxon>Beutenbergiaceae</taxon>
        <taxon>Serinibacter</taxon>
    </lineage>
</organism>
<gene>
    <name evidence="8" type="ORF">C8046_04025</name>
</gene>
<evidence type="ECO:0000313" key="9">
    <source>
        <dbReference type="Proteomes" id="UP000245166"/>
    </source>
</evidence>
<feature type="transmembrane region" description="Helical" evidence="6">
    <location>
        <begin position="55"/>
        <end position="79"/>
    </location>
</feature>
<evidence type="ECO:0000313" key="8">
    <source>
        <dbReference type="EMBL" id="PWD49970.1"/>
    </source>
</evidence>
<name>A0A2U1ZSP0_9MICO</name>
<feature type="transmembrane region" description="Helical" evidence="6">
    <location>
        <begin position="163"/>
        <end position="186"/>
    </location>
</feature>
<dbReference type="Pfam" id="PF12698">
    <property type="entry name" value="ABC2_membrane_3"/>
    <property type="match status" value="1"/>
</dbReference>
<comment type="caution">
    <text evidence="8">The sequence shown here is derived from an EMBL/GenBank/DDBJ whole genome shotgun (WGS) entry which is preliminary data.</text>
</comment>
<keyword evidence="2 6" id="KW-0812">Transmembrane</keyword>
<dbReference type="InterPro" id="IPR000412">
    <property type="entry name" value="ABC_2_transport"/>
</dbReference>
<dbReference type="GO" id="GO:0043190">
    <property type="term" value="C:ATP-binding cassette (ABC) transporter complex"/>
    <property type="evidence" value="ECO:0007669"/>
    <property type="project" value="InterPro"/>
</dbReference>
<dbReference type="PIRSF" id="PIRSF006648">
    <property type="entry name" value="DrrB"/>
    <property type="match status" value="1"/>
</dbReference>
<accession>A0A2U1ZSP0</accession>
<reference evidence="8 9" key="1">
    <citation type="submission" date="2018-03" db="EMBL/GenBank/DDBJ databases">
        <title>Genome assembly of novel Miniimonas species PCH200.</title>
        <authorList>
            <person name="Thakur V."/>
            <person name="Kumar V."/>
            <person name="Singh D."/>
        </authorList>
    </citation>
    <scope>NUCLEOTIDE SEQUENCE [LARGE SCALE GENOMIC DNA]</scope>
    <source>
        <strain evidence="8 9">PCH200</strain>
    </source>
</reference>
<feature type="transmembrane region" description="Helical" evidence="6">
    <location>
        <begin position="100"/>
        <end position="127"/>
    </location>
</feature>
<feature type="transmembrane region" description="Helical" evidence="6">
    <location>
        <begin position="133"/>
        <end position="156"/>
    </location>
</feature>
<evidence type="ECO:0000256" key="3">
    <source>
        <dbReference type="ARBA" id="ARBA00022989"/>
    </source>
</evidence>
<evidence type="ECO:0000256" key="4">
    <source>
        <dbReference type="ARBA" id="ARBA00023136"/>
    </source>
</evidence>
<keyword evidence="3 6" id="KW-1133">Transmembrane helix</keyword>
<dbReference type="PANTHER" id="PTHR43229">
    <property type="entry name" value="NODULATION PROTEIN J"/>
    <property type="match status" value="1"/>
</dbReference>
<feature type="domain" description="ABC-2 type transporter transmembrane" evidence="7">
    <location>
        <begin position="56"/>
        <end position="232"/>
    </location>
</feature>
<dbReference type="GO" id="GO:0046677">
    <property type="term" value="P:response to antibiotic"/>
    <property type="evidence" value="ECO:0007669"/>
    <property type="project" value="UniProtKB-KW"/>
</dbReference>
<dbReference type="InterPro" id="IPR013525">
    <property type="entry name" value="ABC2_TM"/>
</dbReference>
<keyword evidence="4 6" id="KW-0472">Membrane</keyword>
<evidence type="ECO:0000256" key="6">
    <source>
        <dbReference type="SAM" id="Phobius"/>
    </source>
</evidence>
<dbReference type="InterPro" id="IPR051784">
    <property type="entry name" value="Nod_factor_ABC_transporter"/>
</dbReference>
<evidence type="ECO:0000259" key="7">
    <source>
        <dbReference type="Pfam" id="PF12698"/>
    </source>
</evidence>
<evidence type="ECO:0000256" key="2">
    <source>
        <dbReference type="ARBA" id="ARBA00022692"/>
    </source>
</evidence>
<dbReference type="PANTHER" id="PTHR43229:SF2">
    <property type="entry name" value="NODULATION PROTEIN J"/>
    <property type="match status" value="1"/>
</dbReference>
<dbReference type="AlphaFoldDB" id="A0A2U1ZSP0"/>
<proteinExistence type="predicted"/>
<dbReference type="GO" id="GO:0140359">
    <property type="term" value="F:ABC-type transporter activity"/>
    <property type="evidence" value="ECO:0007669"/>
    <property type="project" value="InterPro"/>
</dbReference>